<name>A0AAD6WRL6_9AGAR</name>
<protein>
    <submittedName>
        <fullName evidence="2">Uncharacterized protein</fullName>
    </submittedName>
</protein>
<dbReference type="AlphaFoldDB" id="A0AAD6WRL6"/>
<feature type="compositionally biased region" description="Basic and acidic residues" evidence="1">
    <location>
        <begin position="85"/>
        <end position="103"/>
    </location>
</feature>
<organism evidence="2 3">
    <name type="scientific">Mycena alexandri</name>
    <dbReference type="NCBI Taxonomy" id="1745969"/>
    <lineage>
        <taxon>Eukaryota</taxon>
        <taxon>Fungi</taxon>
        <taxon>Dikarya</taxon>
        <taxon>Basidiomycota</taxon>
        <taxon>Agaricomycotina</taxon>
        <taxon>Agaricomycetes</taxon>
        <taxon>Agaricomycetidae</taxon>
        <taxon>Agaricales</taxon>
        <taxon>Marasmiineae</taxon>
        <taxon>Mycenaceae</taxon>
        <taxon>Mycena</taxon>
    </lineage>
</organism>
<evidence type="ECO:0000313" key="2">
    <source>
        <dbReference type="EMBL" id="KAJ7018369.1"/>
    </source>
</evidence>
<sequence length="103" mass="11602">MLSRGTVLMPTAQVSENYLSAICLGLFWRACAAVLNGMRSIRPSYIYSSLVSSHTMYLRLCRYDGRNLGTLRVSETPELRSQGGPEEHPCTYQRVKDKGDEQL</sequence>
<dbReference type="EMBL" id="JARJCM010000343">
    <property type="protein sequence ID" value="KAJ7018369.1"/>
    <property type="molecule type" value="Genomic_DNA"/>
</dbReference>
<reference evidence="2" key="1">
    <citation type="submission" date="2023-03" db="EMBL/GenBank/DDBJ databases">
        <title>Massive genome expansion in bonnet fungi (Mycena s.s.) driven by repeated elements and novel gene families across ecological guilds.</title>
        <authorList>
            <consortium name="Lawrence Berkeley National Laboratory"/>
            <person name="Harder C.B."/>
            <person name="Miyauchi S."/>
            <person name="Viragh M."/>
            <person name="Kuo A."/>
            <person name="Thoen E."/>
            <person name="Andreopoulos B."/>
            <person name="Lu D."/>
            <person name="Skrede I."/>
            <person name="Drula E."/>
            <person name="Henrissat B."/>
            <person name="Morin E."/>
            <person name="Kohler A."/>
            <person name="Barry K."/>
            <person name="LaButti K."/>
            <person name="Morin E."/>
            <person name="Salamov A."/>
            <person name="Lipzen A."/>
            <person name="Mereny Z."/>
            <person name="Hegedus B."/>
            <person name="Baldrian P."/>
            <person name="Stursova M."/>
            <person name="Weitz H."/>
            <person name="Taylor A."/>
            <person name="Grigoriev I.V."/>
            <person name="Nagy L.G."/>
            <person name="Martin F."/>
            <person name="Kauserud H."/>
        </authorList>
    </citation>
    <scope>NUCLEOTIDE SEQUENCE</scope>
    <source>
        <strain evidence="2">CBHHK200</strain>
    </source>
</reference>
<evidence type="ECO:0000256" key="1">
    <source>
        <dbReference type="SAM" id="MobiDB-lite"/>
    </source>
</evidence>
<proteinExistence type="predicted"/>
<feature type="region of interest" description="Disordered" evidence="1">
    <location>
        <begin position="75"/>
        <end position="103"/>
    </location>
</feature>
<keyword evidence="3" id="KW-1185">Reference proteome</keyword>
<accession>A0AAD6WRL6</accession>
<gene>
    <name evidence="2" type="ORF">C8F04DRAFT_1151741</name>
</gene>
<comment type="caution">
    <text evidence="2">The sequence shown here is derived from an EMBL/GenBank/DDBJ whole genome shotgun (WGS) entry which is preliminary data.</text>
</comment>
<dbReference type="Proteomes" id="UP001218188">
    <property type="component" value="Unassembled WGS sequence"/>
</dbReference>
<evidence type="ECO:0000313" key="3">
    <source>
        <dbReference type="Proteomes" id="UP001218188"/>
    </source>
</evidence>